<accession>A0A1S6U8V5</accession>
<dbReference type="InterPro" id="IPR051162">
    <property type="entry name" value="T4SS_component"/>
</dbReference>
<dbReference type="InterPro" id="IPR002789">
    <property type="entry name" value="HerA_central"/>
</dbReference>
<dbReference type="SUPFAM" id="SSF52540">
    <property type="entry name" value="P-loop containing nucleoside triphosphate hydrolases"/>
    <property type="match status" value="1"/>
</dbReference>
<keyword evidence="2" id="KW-1185">Reference proteome</keyword>
<dbReference type="AlphaFoldDB" id="A0A1S6U8V5"/>
<dbReference type="InterPro" id="IPR027417">
    <property type="entry name" value="P-loop_NTPase"/>
</dbReference>
<dbReference type="EMBL" id="CP017258">
    <property type="protein sequence ID" value="AQW88176.1"/>
    <property type="molecule type" value="Genomic_DNA"/>
</dbReference>
<gene>
    <name evidence="1" type="ORF">CPIN18021_1383</name>
</gene>
<dbReference type="GeneID" id="56566974"/>
<proteinExistence type="predicted"/>
<protein>
    <submittedName>
        <fullName evidence="1">Uncharacterized protein</fullName>
    </submittedName>
</protein>
<dbReference type="RefSeq" id="WP_078423708.1">
    <property type="nucleotide sequence ID" value="NZ_CP017018.1"/>
</dbReference>
<name>A0A1S6U8V5_9BACT</name>
<sequence>MIEKNIQENLKLFYIGLENNEPFLYKNKDLTTHATIIGMTGSGKTGLGISILEEACIDNIPSIIIDPKGDMTNLCLSFENLNKNDFLPYIDEVEANNENLSKEELSEKLSKRWSEGLSSSFQDISRIKLFKESVDFTIYTPKSNAGVSIALLGNFEAPNTDDEEFLNSYINSTTSSILSLLNIKVDETSKEHILISNIFAYKFSSNESINIQELILSILNPPFDKIGVFSLEQFYPSNERMKLSLKLNTLISSNNFKAYTKGEDLDIGKMLFNKDKKAKCNIFTISHLNDNERMFFVTILLNKIITWMRSTNGTSSLRAILYMDEIFGFFPPNANPPSKQPMLLLLKQARAFGVGCVLSTQNPVDLDYRGLSNIGTWFIGRLQTKQDKAKVASGLSGISDTSNKELENTISNLEKRHFLVKNTNESKLHLIKTRWALSYLKGPLSKEHISILMKNKKSKDKKSLDNFSHSKPLFSSNITQIFASSDDELSGNLLAAANVKFYNQKLGIDTTKKLNFIIQLDKSDTSVNWDKAIKNKKIIQLQPNKNPKFKPIPDFILNIKNTNELKKDFKDFIYQNENLTILSALGITSNLDESKEEFCVRVQDICNEILEEKTQDIIDKFKKEENKLLQKLQKATYQLDKEENDLTSSKLDAIINIGTSIISAFFGSKARNPRTIANGVKKASKVIKEKNDVTMLQDLIDDINIKLDELSQKMQEEISNLKAQNDIKNIEIKEIKVMPKKSDIFNEEISILWT</sequence>
<organism evidence="1 2">
    <name type="scientific">Campylobacter pinnipediorum subsp. caledonicus</name>
    <dbReference type="NCBI Taxonomy" id="1874362"/>
    <lineage>
        <taxon>Bacteria</taxon>
        <taxon>Pseudomonadati</taxon>
        <taxon>Campylobacterota</taxon>
        <taxon>Epsilonproteobacteria</taxon>
        <taxon>Campylobacterales</taxon>
        <taxon>Campylobacteraceae</taxon>
        <taxon>Campylobacter</taxon>
    </lineage>
</organism>
<evidence type="ECO:0000313" key="1">
    <source>
        <dbReference type="EMBL" id="AQW88176.1"/>
    </source>
</evidence>
<dbReference type="PANTHER" id="PTHR30121:SF6">
    <property type="entry name" value="SLR6007 PROTEIN"/>
    <property type="match status" value="1"/>
</dbReference>
<dbReference type="PANTHER" id="PTHR30121">
    <property type="entry name" value="UNCHARACTERIZED PROTEIN YJGR-RELATED"/>
    <property type="match status" value="1"/>
</dbReference>
<dbReference type="KEGG" id="cpin:CPIN18020_1334"/>
<dbReference type="Pfam" id="PF01935">
    <property type="entry name" value="DUF87"/>
    <property type="match status" value="1"/>
</dbReference>
<evidence type="ECO:0000313" key="2">
    <source>
        <dbReference type="Proteomes" id="UP000190868"/>
    </source>
</evidence>
<reference evidence="2" key="1">
    <citation type="submission" date="2016-09" db="EMBL/GenBank/DDBJ databases">
        <title>Comparative genomics of the Campylobacter concisus group.</title>
        <authorList>
            <person name="Miller W.G."/>
            <person name="Yee E."/>
            <person name="Chapman M.H."/>
            <person name="Huynh S."/>
            <person name="Bono J.L."/>
            <person name="On S.L.W."/>
            <person name="StLeger J."/>
            <person name="Foster G."/>
            <person name="Parker C.T."/>
        </authorList>
    </citation>
    <scope>NUCLEOTIDE SEQUENCE [LARGE SCALE GENOMIC DNA]</scope>
    <source>
        <strain evidence="2">RM18021</strain>
    </source>
</reference>
<dbReference type="Proteomes" id="UP000190868">
    <property type="component" value="Chromosome"/>
</dbReference>
<dbReference type="Gene3D" id="3.40.50.300">
    <property type="entry name" value="P-loop containing nucleotide triphosphate hydrolases"/>
    <property type="match status" value="2"/>
</dbReference>